<name>A0A7G2DAB1_9EURY</name>
<dbReference type="REBASE" id="443439">
    <property type="entry name" value="Tsp35cORF2033P"/>
</dbReference>
<dbReference type="EC" id="2.1.1.72" evidence="1"/>
<dbReference type="InterPro" id="IPR011639">
    <property type="entry name" value="MethylTrfase_TaqI-like_dom"/>
</dbReference>
<dbReference type="GO" id="GO:0003677">
    <property type="term" value="F:DNA binding"/>
    <property type="evidence" value="ECO:0007669"/>
    <property type="project" value="UniProtKB-KW"/>
</dbReference>
<keyword evidence="5" id="KW-0680">Restriction system</keyword>
<evidence type="ECO:0000256" key="1">
    <source>
        <dbReference type="ARBA" id="ARBA00011900"/>
    </source>
</evidence>
<feature type="domain" description="TaqI-like C-terminal specificity" evidence="9">
    <location>
        <begin position="1075"/>
        <end position="1156"/>
    </location>
</feature>
<reference evidence="10 11" key="1">
    <citation type="submission" date="2020-09" db="EMBL/GenBank/DDBJ databases">
        <authorList>
            <person name="Courtine D."/>
        </authorList>
    </citation>
    <scope>NUCLEOTIDE SEQUENCE [LARGE SCALE GENOMIC DNA]</scope>
    <source>
        <strain evidence="10 11">IRI35c</strain>
    </source>
</reference>
<dbReference type="InterPro" id="IPR029063">
    <property type="entry name" value="SAM-dependent_MTases_sf"/>
</dbReference>
<dbReference type="Pfam" id="PF07669">
    <property type="entry name" value="Eco57I"/>
    <property type="match status" value="1"/>
</dbReference>
<evidence type="ECO:0000256" key="4">
    <source>
        <dbReference type="ARBA" id="ARBA00022691"/>
    </source>
</evidence>
<keyword evidence="4" id="KW-0949">S-adenosyl-L-methionine</keyword>
<keyword evidence="3" id="KW-0808">Transferase</keyword>
<evidence type="ECO:0000256" key="6">
    <source>
        <dbReference type="ARBA" id="ARBA00023125"/>
    </source>
</evidence>
<comment type="catalytic activity">
    <reaction evidence="7">
        <text>a 2'-deoxyadenosine in DNA + S-adenosyl-L-methionine = an N(6)-methyl-2'-deoxyadenosine in DNA + S-adenosyl-L-homocysteine + H(+)</text>
        <dbReference type="Rhea" id="RHEA:15197"/>
        <dbReference type="Rhea" id="RHEA-COMP:12418"/>
        <dbReference type="Rhea" id="RHEA-COMP:12419"/>
        <dbReference type="ChEBI" id="CHEBI:15378"/>
        <dbReference type="ChEBI" id="CHEBI:57856"/>
        <dbReference type="ChEBI" id="CHEBI:59789"/>
        <dbReference type="ChEBI" id="CHEBI:90615"/>
        <dbReference type="ChEBI" id="CHEBI:90616"/>
        <dbReference type="EC" id="2.1.1.72"/>
    </reaction>
</comment>
<dbReference type="GO" id="GO:0009007">
    <property type="term" value="F:site-specific DNA-methyltransferase (adenine-specific) activity"/>
    <property type="evidence" value="ECO:0007669"/>
    <property type="project" value="UniProtKB-EC"/>
</dbReference>
<dbReference type="Proteomes" id="UP000516304">
    <property type="component" value="Chromosome TIRI35C"/>
</dbReference>
<evidence type="ECO:0000259" key="8">
    <source>
        <dbReference type="Pfam" id="PF07669"/>
    </source>
</evidence>
<evidence type="ECO:0000256" key="7">
    <source>
        <dbReference type="ARBA" id="ARBA00047942"/>
    </source>
</evidence>
<accession>A0A7G2DAB1</accession>
<protein>
    <recommendedName>
        <fullName evidence="1">site-specific DNA-methyltransferase (adenine-specific)</fullName>
        <ecNumber evidence="1">2.1.1.72</ecNumber>
    </recommendedName>
</protein>
<sequence length="1300" mass="150474">MRRGHGIVWKDFLDYETLKEKLKSMGYPELDNVKTVWQTWYKGYSEKEVPPGDEVWFRLRPLDMDPVEDRDRILIIKNCGGKHRDCVSYLRAILNRETIGLVDPAEDYGDVVENMKLLSKEELRRTSLPGRPQYAIVFSKRGLTFIGPSATQSIDTIIKSPGKISTAFQEKLKSLARSFSKPEKYVVVSIDKLTDKSVAKYYLPKVWQEIFDRRDIIEEFFQLFKLARDYMYRELQGITDDMEKRQFVDEFMLQLLIVWYLQSKGFLPEGNEKPYLIEKFLEVKDKGEYSYFEFLKKLFNVMMGNVEGCELGEDGAFAECPDLGRVFITGPAPFLTSLEKIEQVRIPNRVFYFSTEDGIKRGLHYLITVNPLRSRGNKNLLESMLQDELNEGGVPVLAIFESRDWTVEGVDGEIDRYVIGAIFEKLLDPEARKGRGAYYTPEEITKYIAENTIKPYLIDKLNQKFGTKYQTLDEFFNDEKADRTLKERQYEFLFNELRNLKVLDPAVGSGHFLESAIEVLVDIYRQIRNAVLEYGFDELKFTITTADKKGELVNIPITKLRAGDEFKLKIMFYVIISRNIYGVDIDPRAVSLARARLFLTLTESFDPSGIYIRFPNVHFNIRPGNSLIGFTTIEELQNLLMKEEKNRLDRWLTLTKRPPRGSSSRANLSLSTDTKEYIESIEKKLNSTTSKGVVDELRILKANLDSQLTRELMMRFLRLKSRLAEILLVSLDTRHAREIIRLLEEMTGAVNGNLNREFAEILAERIREKEGKKGRITSDQLKELLDDLSKIGSFHWPWEFPEVFMRENPGFDVVIGNPPYGEINRIVPDEDLAKLLSLMFKSKKVSGYRLQGEGRKVNIYKVFLERSYDLLTTHGYFGMIFPAPFLNDSTSIGLRKTFFEKGVVERILEFPEKTRVFKGVTQAVTVMLLQKVYEKDGNGETGDYDFGLVAGIAPPELGDLDGLTPVKVNKTSLKGLTDGTYTVPLIKNQEEWDKLSRLSELPKLNTFGIEMKQGDINETKDKEFLGDEPGDPKVLLIKGIHLDRYYVDLRPDGPKPRWVKDFNRLLEKYPSVSENIKKERIGWRAVVNKAQVPRLKFSLIPKNVVLTHAVDFMVVNEGGVSPKYLLALLNSRLLDWFFQKFSSSNNVTMPEVRRLPIVIADKKTQSVLGRLVEYLTFLKVMEREARDKRDALRCRELFKFFDDLREVIVCSLYFGEKGVPVDEIEGLLEDIQFDEWFAEYHIRGLTGEREKFDELSKEIFTRVEKIGSSIMKKLDRERIFTALQYEPIIPIEKRFQRPLI</sequence>
<dbReference type="EMBL" id="LR881183">
    <property type="protein sequence ID" value="CAD5245187.1"/>
    <property type="molecule type" value="Genomic_DNA"/>
</dbReference>
<gene>
    <name evidence="10" type="ORF">TIRI35C_2033</name>
</gene>
<dbReference type="RefSeq" id="WP_246454795.1">
    <property type="nucleotide sequence ID" value="NZ_LR881183.1"/>
</dbReference>
<organism evidence="10 11">
    <name type="scientific">Thermococcus camini</name>
    <dbReference type="NCBI Taxonomy" id="2016373"/>
    <lineage>
        <taxon>Archaea</taxon>
        <taxon>Methanobacteriati</taxon>
        <taxon>Methanobacteriota</taxon>
        <taxon>Thermococci</taxon>
        <taxon>Thermococcales</taxon>
        <taxon>Thermococcaceae</taxon>
        <taxon>Thermococcus</taxon>
    </lineage>
</organism>
<keyword evidence="11" id="KW-1185">Reference proteome</keyword>
<keyword evidence="2" id="KW-0489">Methyltransferase</keyword>
<dbReference type="Pfam" id="PF12950">
    <property type="entry name" value="TaqI_C"/>
    <property type="match status" value="1"/>
</dbReference>
<evidence type="ECO:0000259" key="9">
    <source>
        <dbReference type="Pfam" id="PF12950"/>
    </source>
</evidence>
<dbReference type="KEGG" id="tcq:TIRI35C_2033"/>
<dbReference type="PANTHER" id="PTHR33841:SF1">
    <property type="entry name" value="DNA METHYLTRANSFERASE A"/>
    <property type="match status" value="1"/>
</dbReference>
<evidence type="ECO:0000313" key="11">
    <source>
        <dbReference type="Proteomes" id="UP000516304"/>
    </source>
</evidence>
<evidence type="ECO:0000256" key="5">
    <source>
        <dbReference type="ARBA" id="ARBA00022747"/>
    </source>
</evidence>
<dbReference type="GO" id="GO:0032259">
    <property type="term" value="P:methylation"/>
    <property type="evidence" value="ECO:0007669"/>
    <property type="project" value="UniProtKB-KW"/>
</dbReference>
<dbReference type="InterPro" id="IPR025931">
    <property type="entry name" value="TaqI_C"/>
</dbReference>
<dbReference type="PROSITE" id="PS00092">
    <property type="entry name" value="N6_MTASE"/>
    <property type="match status" value="1"/>
</dbReference>
<evidence type="ECO:0000256" key="3">
    <source>
        <dbReference type="ARBA" id="ARBA00022679"/>
    </source>
</evidence>
<keyword evidence="6" id="KW-0238">DNA-binding</keyword>
<evidence type="ECO:0000256" key="2">
    <source>
        <dbReference type="ARBA" id="ARBA00022603"/>
    </source>
</evidence>
<dbReference type="SUPFAM" id="SSF53335">
    <property type="entry name" value="S-adenosyl-L-methionine-dependent methyltransferases"/>
    <property type="match status" value="1"/>
</dbReference>
<evidence type="ECO:0000313" key="10">
    <source>
        <dbReference type="EMBL" id="CAD5245187.1"/>
    </source>
</evidence>
<dbReference type="PRINTS" id="PR00507">
    <property type="entry name" value="N12N6MTFRASE"/>
</dbReference>
<feature type="domain" description="Type II methyltransferase M.TaqI-like" evidence="8">
    <location>
        <begin position="579"/>
        <end position="917"/>
    </location>
</feature>
<dbReference type="Gene3D" id="3.40.50.150">
    <property type="entry name" value="Vaccinia Virus protein VP39"/>
    <property type="match status" value="2"/>
</dbReference>
<dbReference type="GO" id="GO:0009307">
    <property type="term" value="P:DNA restriction-modification system"/>
    <property type="evidence" value="ECO:0007669"/>
    <property type="project" value="UniProtKB-KW"/>
</dbReference>
<dbReference type="PANTHER" id="PTHR33841">
    <property type="entry name" value="DNA METHYLTRANSFERASE YEEA-RELATED"/>
    <property type="match status" value="1"/>
</dbReference>
<dbReference type="GeneID" id="58919784"/>
<dbReference type="InterPro" id="IPR002052">
    <property type="entry name" value="DNA_methylase_N6_adenine_CS"/>
</dbReference>
<dbReference type="InterPro" id="IPR050953">
    <property type="entry name" value="N4_N6_ade-DNA_methylase"/>
</dbReference>
<proteinExistence type="predicted"/>